<dbReference type="SMART" id="SM01321">
    <property type="entry name" value="Y1_Tnp"/>
    <property type="match status" value="1"/>
</dbReference>
<dbReference type="SUPFAM" id="SSF143422">
    <property type="entry name" value="Transposase IS200-like"/>
    <property type="match status" value="1"/>
</dbReference>
<comment type="caution">
    <text evidence="2">The sequence shown here is derived from an EMBL/GenBank/DDBJ whole genome shotgun (WGS) entry which is preliminary data.</text>
</comment>
<dbReference type="Pfam" id="PF01797">
    <property type="entry name" value="Y1_Tnp"/>
    <property type="match status" value="1"/>
</dbReference>
<feature type="domain" description="Transposase IS200-like" evidence="1">
    <location>
        <begin position="5"/>
        <end position="118"/>
    </location>
</feature>
<dbReference type="EMBL" id="BAABRI010000010">
    <property type="protein sequence ID" value="GAA5482884.1"/>
    <property type="molecule type" value="Genomic_DNA"/>
</dbReference>
<dbReference type="Gene3D" id="3.30.70.1290">
    <property type="entry name" value="Transposase IS200-like"/>
    <property type="match status" value="1"/>
</dbReference>
<dbReference type="Proteomes" id="UP001476282">
    <property type="component" value="Unassembled WGS sequence"/>
</dbReference>
<name>A0ABP9UU67_9BACT</name>
<gene>
    <name evidence="2" type="ORF">Hsar01_02109</name>
</gene>
<dbReference type="PANTHER" id="PTHR33360">
    <property type="entry name" value="TRANSPOSASE FOR INSERTION SEQUENCE ELEMENT IS200"/>
    <property type="match status" value="1"/>
</dbReference>
<evidence type="ECO:0000313" key="2">
    <source>
        <dbReference type="EMBL" id="GAA5482884.1"/>
    </source>
</evidence>
<dbReference type="InterPro" id="IPR002686">
    <property type="entry name" value="Transposase_17"/>
</dbReference>
<dbReference type="RefSeq" id="WP_353567012.1">
    <property type="nucleotide sequence ID" value="NZ_BAABRI010000010.1"/>
</dbReference>
<organism evidence="2 3">
    <name type="scientific">Haloferula sargassicola</name>
    <dbReference type="NCBI Taxonomy" id="490096"/>
    <lineage>
        <taxon>Bacteria</taxon>
        <taxon>Pseudomonadati</taxon>
        <taxon>Verrucomicrobiota</taxon>
        <taxon>Verrucomicrobiia</taxon>
        <taxon>Verrucomicrobiales</taxon>
        <taxon>Verrucomicrobiaceae</taxon>
        <taxon>Haloferula</taxon>
    </lineage>
</organism>
<proteinExistence type="predicted"/>
<dbReference type="InterPro" id="IPR036515">
    <property type="entry name" value="Transposase_17_sf"/>
</dbReference>
<reference evidence="2 3" key="1">
    <citation type="submission" date="2024-02" db="EMBL/GenBank/DDBJ databases">
        <title>Haloferula sargassicola NBRC 104335.</title>
        <authorList>
            <person name="Ichikawa N."/>
            <person name="Katano-Makiyama Y."/>
            <person name="Hidaka K."/>
        </authorList>
    </citation>
    <scope>NUCLEOTIDE SEQUENCE [LARGE SCALE GENOMIC DNA]</scope>
    <source>
        <strain evidence="2 3">NBRC 104335</strain>
    </source>
</reference>
<keyword evidence="3" id="KW-1185">Reference proteome</keyword>
<evidence type="ECO:0000313" key="3">
    <source>
        <dbReference type="Proteomes" id="UP001476282"/>
    </source>
</evidence>
<accession>A0ABP9UU67</accession>
<dbReference type="NCBIfam" id="NF033573">
    <property type="entry name" value="transpos_IS200"/>
    <property type="match status" value="1"/>
</dbReference>
<sequence>MPSTHLSLHVHVVFSTKDRINRIAPAWRDRLHGFMGGVARTSHAVPEAIGGVGDHVHLLLGFKATTSLADLVRDVKSVSSRWVHEEIGDRGFTWQEGYGAFTVSPSQRETVKDYIARQDEHHRRRGFQEEYVELLRRSGVEFDERFLW</sequence>
<protein>
    <recommendedName>
        <fullName evidence="1">Transposase IS200-like domain-containing protein</fullName>
    </recommendedName>
</protein>
<dbReference type="PANTHER" id="PTHR33360:SF2">
    <property type="entry name" value="TRANSPOSASE FOR INSERTION SEQUENCE ELEMENT IS200"/>
    <property type="match status" value="1"/>
</dbReference>
<evidence type="ECO:0000259" key="1">
    <source>
        <dbReference type="SMART" id="SM01321"/>
    </source>
</evidence>